<evidence type="ECO:0000256" key="7">
    <source>
        <dbReference type="ARBA" id="ARBA00023136"/>
    </source>
</evidence>
<keyword evidence="4 8" id="KW-0997">Cell inner membrane</keyword>
<feature type="transmembrane region" description="Helical" evidence="9">
    <location>
        <begin position="596"/>
        <end position="616"/>
    </location>
</feature>
<organism evidence="12 13">
    <name type="scientific">Variovorax humicola</name>
    <dbReference type="NCBI Taxonomy" id="1769758"/>
    <lineage>
        <taxon>Bacteria</taxon>
        <taxon>Pseudomonadati</taxon>
        <taxon>Pseudomonadota</taxon>
        <taxon>Betaproteobacteria</taxon>
        <taxon>Burkholderiales</taxon>
        <taxon>Comamonadaceae</taxon>
        <taxon>Variovorax</taxon>
    </lineage>
</organism>
<dbReference type="InterPro" id="IPR055348">
    <property type="entry name" value="DctQ"/>
</dbReference>
<dbReference type="PANTHER" id="PTHR33362">
    <property type="entry name" value="SIALIC ACID TRAP TRANSPORTER PERMEASE PROTEIN SIAT-RELATED"/>
    <property type="match status" value="1"/>
</dbReference>
<keyword evidence="2 8" id="KW-0813">Transport</keyword>
<keyword evidence="13" id="KW-1185">Reference proteome</keyword>
<feature type="transmembrane region" description="Helical" evidence="9">
    <location>
        <begin position="202"/>
        <end position="234"/>
    </location>
</feature>
<comment type="caution">
    <text evidence="12">The sequence shown here is derived from an EMBL/GenBank/DDBJ whole genome shotgun (WGS) entry which is preliminary data.</text>
</comment>
<evidence type="ECO:0000313" key="12">
    <source>
        <dbReference type="EMBL" id="MEJ8827254.1"/>
    </source>
</evidence>
<evidence type="ECO:0000256" key="6">
    <source>
        <dbReference type="ARBA" id="ARBA00022989"/>
    </source>
</evidence>
<feature type="transmembrane region" description="Helical" evidence="9">
    <location>
        <begin position="412"/>
        <end position="430"/>
    </location>
</feature>
<name>A0ABU8WCQ0_9BURK</name>
<feature type="transmembrane region" description="Helical" evidence="9">
    <location>
        <begin position="513"/>
        <end position="543"/>
    </location>
</feature>
<evidence type="ECO:0000256" key="5">
    <source>
        <dbReference type="ARBA" id="ARBA00022692"/>
    </source>
</evidence>
<feature type="transmembrane region" description="Helical" evidence="9">
    <location>
        <begin position="555"/>
        <end position="576"/>
    </location>
</feature>
<feature type="transmembrane region" description="Helical" evidence="9">
    <location>
        <begin position="281"/>
        <end position="304"/>
    </location>
</feature>
<feature type="transmembrane region" description="Helical" evidence="9">
    <location>
        <begin position="102"/>
        <end position="124"/>
    </location>
</feature>
<proteinExistence type="predicted"/>
<feature type="domain" description="TRAP C4-dicarboxylate transport system permease DctM subunit" evidence="11">
    <location>
        <begin position="208"/>
        <end position="616"/>
    </location>
</feature>
<feature type="transmembrane region" description="Helical" evidence="9">
    <location>
        <begin position="436"/>
        <end position="456"/>
    </location>
</feature>
<dbReference type="Pfam" id="PF04290">
    <property type="entry name" value="DctQ"/>
    <property type="match status" value="1"/>
</dbReference>
<evidence type="ECO:0000256" key="3">
    <source>
        <dbReference type="ARBA" id="ARBA00022475"/>
    </source>
</evidence>
<keyword evidence="3" id="KW-1003">Cell membrane</keyword>
<evidence type="ECO:0000256" key="4">
    <source>
        <dbReference type="ARBA" id="ARBA00022519"/>
    </source>
</evidence>
<evidence type="ECO:0000259" key="11">
    <source>
        <dbReference type="Pfam" id="PF06808"/>
    </source>
</evidence>
<feature type="transmembrane region" description="Helical" evidence="9">
    <location>
        <begin position="173"/>
        <end position="190"/>
    </location>
</feature>
<accession>A0ABU8WCQ0</accession>
<keyword evidence="6 9" id="KW-1133">Transmembrane helix</keyword>
<reference evidence="12 13" key="1">
    <citation type="submission" date="2024-03" db="EMBL/GenBank/DDBJ databases">
        <title>Novel species of the genus Variovorax.</title>
        <authorList>
            <person name="Liu Q."/>
            <person name="Xin Y.-H."/>
        </authorList>
    </citation>
    <scope>NUCLEOTIDE SEQUENCE [LARGE SCALE GENOMIC DNA]</scope>
    <source>
        <strain evidence="12 13">KACC 18501</strain>
    </source>
</reference>
<dbReference type="EMBL" id="JBBKZV010000059">
    <property type="protein sequence ID" value="MEJ8827254.1"/>
    <property type="molecule type" value="Genomic_DNA"/>
</dbReference>
<keyword evidence="7 9" id="KW-0472">Membrane</keyword>
<comment type="subcellular location">
    <subcellularLocation>
        <location evidence="1 8">Cell inner membrane</location>
        <topology evidence="1 8">Multi-pass membrane protein</topology>
    </subcellularLocation>
</comment>
<dbReference type="NCBIfam" id="TIGR00786">
    <property type="entry name" value="dctM"/>
    <property type="match status" value="1"/>
</dbReference>
<sequence length="622" mass="65073">MSPHAALAHSDSAWHRAVYQADRVLAFVTEVPAALLVLIEILVLFSGVVSRYALHQPLTWSDELAGILFLWLAMLGAVIALRRSAHMRMTALVDIASPGTRAFLDLFAVVAAAAFLLLVAHPAYDFASEEAIVTTPSLGISSAWRAAALPCGVILMCVAAAIKLAAVTNGKRLAMAVGLTLVVGAALYFISPAFANIGNFNLLIFFVVIVGLLVLSGVPIAFAFGLATFGYIALTTSKPVNVIVGRMDEGMSHLVLLAVPLFVFLGVILELSGMAKAMVRFLASLLGHVRGGLSYVLIGGMYLVSGISGSKAADMAALAPVLFPEMRKRGEKDGEMVALLAATGAQTETIPPSIVLITIGSVTGISIAALFAGGLVPALVLAVLLCTVVWWRVRKVDVSHIVRATRQEIWKSLIFALPALALPFIIRAAVVEGVATATEVSTIGIAYAIVAGLVVYRQLDMRKLWPALVDTAALSGAILLIIGTATGMAWALTQSGFSRQLAEAMTQLPGGTAGFLAVSILAFIVLGSVLEGIPAIVVFGPLLFPIAKQFGVNDVHYSMVVVLAMGIGLFAPPFGVGYYSACAIARVSPSAGMKPIMGYMLALLVGTVIVAAVPWLSTGFLK</sequence>
<dbReference type="Pfam" id="PF06808">
    <property type="entry name" value="DctM"/>
    <property type="match status" value="1"/>
</dbReference>
<evidence type="ECO:0000313" key="13">
    <source>
        <dbReference type="Proteomes" id="UP001363010"/>
    </source>
</evidence>
<feature type="domain" description="Tripartite ATP-independent periplasmic transporters DctQ component" evidence="10">
    <location>
        <begin position="41"/>
        <end position="165"/>
    </location>
</feature>
<evidence type="ECO:0000256" key="8">
    <source>
        <dbReference type="RuleBase" id="RU369079"/>
    </source>
</evidence>
<protein>
    <submittedName>
        <fullName evidence="12">TRAP transporter large permease subunit</fullName>
    </submittedName>
</protein>
<evidence type="ECO:0000259" key="10">
    <source>
        <dbReference type="Pfam" id="PF04290"/>
    </source>
</evidence>
<dbReference type="PANTHER" id="PTHR33362:SF2">
    <property type="entry name" value="TRAP TRANSPORTER LARGE PERMEASE PROTEIN"/>
    <property type="match status" value="1"/>
</dbReference>
<feature type="transmembrane region" description="Helical" evidence="9">
    <location>
        <begin position="24"/>
        <end position="44"/>
    </location>
</feature>
<dbReference type="Proteomes" id="UP001363010">
    <property type="component" value="Unassembled WGS sequence"/>
</dbReference>
<comment type="function">
    <text evidence="8">Part of the tripartite ATP-independent periplasmic (TRAP) transport system.</text>
</comment>
<feature type="transmembrane region" description="Helical" evidence="9">
    <location>
        <begin position="468"/>
        <end position="493"/>
    </location>
</feature>
<dbReference type="InterPro" id="IPR004681">
    <property type="entry name" value="TRAP_DctM"/>
</dbReference>
<feature type="transmembrane region" description="Helical" evidence="9">
    <location>
        <begin position="365"/>
        <end position="391"/>
    </location>
</feature>
<feature type="transmembrane region" description="Helical" evidence="9">
    <location>
        <begin position="254"/>
        <end position="275"/>
    </location>
</feature>
<feature type="transmembrane region" description="Helical" evidence="9">
    <location>
        <begin position="336"/>
        <end position="359"/>
    </location>
</feature>
<evidence type="ECO:0000256" key="1">
    <source>
        <dbReference type="ARBA" id="ARBA00004429"/>
    </source>
</evidence>
<feature type="transmembrane region" description="Helical" evidence="9">
    <location>
        <begin position="64"/>
        <end position="81"/>
    </location>
</feature>
<evidence type="ECO:0000256" key="9">
    <source>
        <dbReference type="SAM" id="Phobius"/>
    </source>
</evidence>
<evidence type="ECO:0000256" key="2">
    <source>
        <dbReference type="ARBA" id="ARBA00022448"/>
    </source>
</evidence>
<dbReference type="InterPro" id="IPR010656">
    <property type="entry name" value="DctM"/>
</dbReference>
<feature type="transmembrane region" description="Helical" evidence="9">
    <location>
        <begin position="144"/>
        <end position="166"/>
    </location>
</feature>
<gene>
    <name evidence="12" type="ORF">WKW80_35630</name>
</gene>
<keyword evidence="5 9" id="KW-0812">Transmembrane</keyword>